<evidence type="ECO:0000313" key="2">
    <source>
        <dbReference type="Proteomes" id="UP001054945"/>
    </source>
</evidence>
<sequence length="134" mass="15255">MADSVQLGEALFHCNEYSQPTGDSDTSRSKWKIFLSCGFKTLGPRQEVGFRNRLPYSFEPPPPDHSCLTLKSENMPHTRLGKQADSVVDLKFSVLEFMKLEVTYERRQIHKFPTCVLPVVRTSYPLAAESSMLQ</sequence>
<evidence type="ECO:0000313" key="1">
    <source>
        <dbReference type="EMBL" id="GIY43539.1"/>
    </source>
</evidence>
<name>A0AAV4TEB2_CAEEX</name>
<protein>
    <submittedName>
        <fullName evidence="1">Uncharacterized protein</fullName>
    </submittedName>
</protein>
<dbReference type="AlphaFoldDB" id="A0AAV4TEB2"/>
<dbReference type="EMBL" id="BPLR01010990">
    <property type="protein sequence ID" value="GIY43539.1"/>
    <property type="molecule type" value="Genomic_DNA"/>
</dbReference>
<dbReference type="Proteomes" id="UP001054945">
    <property type="component" value="Unassembled WGS sequence"/>
</dbReference>
<keyword evidence="2" id="KW-1185">Reference proteome</keyword>
<gene>
    <name evidence="1" type="ORF">CEXT_702471</name>
</gene>
<proteinExistence type="predicted"/>
<organism evidence="1 2">
    <name type="scientific">Caerostris extrusa</name>
    <name type="common">Bark spider</name>
    <name type="synonym">Caerostris bankana</name>
    <dbReference type="NCBI Taxonomy" id="172846"/>
    <lineage>
        <taxon>Eukaryota</taxon>
        <taxon>Metazoa</taxon>
        <taxon>Ecdysozoa</taxon>
        <taxon>Arthropoda</taxon>
        <taxon>Chelicerata</taxon>
        <taxon>Arachnida</taxon>
        <taxon>Araneae</taxon>
        <taxon>Araneomorphae</taxon>
        <taxon>Entelegynae</taxon>
        <taxon>Araneoidea</taxon>
        <taxon>Araneidae</taxon>
        <taxon>Caerostris</taxon>
    </lineage>
</organism>
<accession>A0AAV4TEB2</accession>
<comment type="caution">
    <text evidence="1">The sequence shown here is derived from an EMBL/GenBank/DDBJ whole genome shotgun (WGS) entry which is preliminary data.</text>
</comment>
<reference evidence="1 2" key="1">
    <citation type="submission" date="2021-06" db="EMBL/GenBank/DDBJ databases">
        <title>Caerostris extrusa draft genome.</title>
        <authorList>
            <person name="Kono N."/>
            <person name="Arakawa K."/>
        </authorList>
    </citation>
    <scope>NUCLEOTIDE SEQUENCE [LARGE SCALE GENOMIC DNA]</scope>
</reference>